<dbReference type="EC" id="3.4.21.89" evidence="4 7"/>
<dbReference type="InterPro" id="IPR036286">
    <property type="entry name" value="LexA/Signal_pep-like_sf"/>
</dbReference>
<keyword evidence="7" id="KW-1133">Transmembrane helix</keyword>
<dbReference type="GO" id="GO:0009003">
    <property type="term" value="F:signal peptidase activity"/>
    <property type="evidence" value="ECO:0007669"/>
    <property type="project" value="UniProtKB-EC"/>
</dbReference>
<dbReference type="EMBL" id="JADIXZ010000005">
    <property type="protein sequence ID" value="MBK6301798.1"/>
    <property type="molecule type" value="Genomic_DNA"/>
</dbReference>
<dbReference type="InterPro" id="IPR019533">
    <property type="entry name" value="Peptidase_S26"/>
</dbReference>
<dbReference type="AlphaFoldDB" id="A0A934X7P6"/>
<feature type="active site" evidence="6">
    <location>
        <position position="121"/>
    </location>
</feature>
<dbReference type="CDD" id="cd06530">
    <property type="entry name" value="S26_SPase_I"/>
    <property type="match status" value="1"/>
</dbReference>
<feature type="domain" description="Peptidase S26" evidence="8">
    <location>
        <begin position="23"/>
        <end position="211"/>
    </location>
</feature>
<evidence type="ECO:0000256" key="2">
    <source>
        <dbReference type="ARBA" id="ARBA00004401"/>
    </source>
</evidence>
<dbReference type="InterPro" id="IPR019758">
    <property type="entry name" value="Pept_S26A_signal_pept_1_CS"/>
</dbReference>
<dbReference type="InterPro" id="IPR000223">
    <property type="entry name" value="Pept_S26A_signal_pept_1"/>
</dbReference>
<reference evidence="9 10" key="1">
    <citation type="submission" date="2020-10" db="EMBL/GenBank/DDBJ databases">
        <title>Connecting structure to function with the recovery of over 1000 high-quality activated sludge metagenome-assembled genomes encoding full-length rRNA genes using long-read sequencing.</title>
        <authorList>
            <person name="Singleton C.M."/>
            <person name="Petriglieri F."/>
            <person name="Kristensen J.M."/>
            <person name="Kirkegaard R.H."/>
            <person name="Michaelsen T.Y."/>
            <person name="Andersen M.H."/>
            <person name="Karst S.M."/>
            <person name="Dueholm M.S."/>
            <person name="Nielsen P.H."/>
            <person name="Albertsen M."/>
        </authorList>
    </citation>
    <scope>NUCLEOTIDE SEQUENCE [LARGE SCALE GENOMIC DNA]</scope>
    <source>
        <strain evidence="9">AalE_18-Q3-R2-46_BAT3C.188</strain>
    </source>
</reference>
<proteinExistence type="inferred from homology"/>
<dbReference type="GO" id="GO:0004252">
    <property type="term" value="F:serine-type endopeptidase activity"/>
    <property type="evidence" value="ECO:0007669"/>
    <property type="project" value="InterPro"/>
</dbReference>
<protein>
    <recommendedName>
        <fullName evidence="4 7">Signal peptidase I</fullName>
        <ecNumber evidence="4 7">3.4.21.89</ecNumber>
    </recommendedName>
</protein>
<evidence type="ECO:0000256" key="3">
    <source>
        <dbReference type="ARBA" id="ARBA00009370"/>
    </source>
</evidence>
<dbReference type="PROSITE" id="PS00761">
    <property type="entry name" value="SPASE_I_3"/>
    <property type="match status" value="1"/>
</dbReference>
<gene>
    <name evidence="9" type="primary">lepB</name>
    <name evidence="9" type="ORF">IPF40_12390</name>
</gene>
<comment type="catalytic activity">
    <reaction evidence="1 7">
        <text>Cleavage of hydrophobic, N-terminal signal or leader sequences from secreted and periplasmic proteins.</text>
        <dbReference type="EC" id="3.4.21.89"/>
    </reaction>
</comment>
<evidence type="ECO:0000313" key="10">
    <source>
        <dbReference type="Proteomes" id="UP000718281"/>
    </source>
</evidence>
<dbReference type="Proteomes" id="UP000718281">
    <property type="component" value="Unassembled WGS sequence"/>
</dbReference>
<feature type="active site" evidence="6">
    <location>
        <position position="52"/>
    </location>
</feature>
<dbReference type="PANTHER" id="PTHR43390">
    <property type="entry name" value="SIGNAL PEPTIDASE I"/>
    <property type="match status" value="1"/>
</dbReference>
<dbReference type="Gene3D" id="2.10.109.10">
    <property type="entry name" value="Umud Fragment, subunit A"/>
    <property type="match status" value="1"/>
</dbReference>
<keyword evidence="7" id="KW-0812">Transmembrane</keyword>
<evidence type="ECO:0000256" key="7">
    <source>
        <dbReference type="RuleBase" id="RU362042"/>
    </source>
</evidence>
<dbReference type="Pfam" id="PF10502">
    <property type="entry name" value="Peptidase_S26"/>
    <property type="match status" value="1"/>
</dbReference>
<dbReference type="PRINTS" id="PR00727">
    <property type="entry name" value="LEADERPTASE"/>
</dbReference>
<evidence type="ECO:0000313" key="9">
    <source>
        <dbReference type="EMBL" id="MBK6301798.1"/>
    </source>
</evidence>
<sequence>MTRREVREGRARSKRAAGDRIPESVKIGVIAIAVMLLVRALVVQTFSVPSGSMQETLEPGDRILVSRLQRGPSIERGDVVVFDGTDTWGKPAGSDTASGPRQLLTSILAIVSLSSGADYVKRVVGVPGDHVVCCDVDGRLTINGVAVNEPYLYPGNPPSTTRFDVTVPAGKIWVMGDHRSASADSRSQMGKPGGGMVPLDDVVGRAWVRYWPLDRLGSLTPAPTLHNLPLPTGAAPS</sequence>
<dbReference type="GO" id="GO:0005886">
    <property type="term" value="C:plasma membrane"/>
    <property type="evidence" value="ECO:0007669"/>
    <property type="project" value="UniProtKB-SubCell"/>
</dbReference>
<comment type="caution">
    <text evidence="9">The sequence shown here is derived from an EMBL/GenBank/DDBJ whole genome shotgun (WGS) entry which is preliminary data.</text>
</comment>
<evidence type="ECO:0000256" key="4">
    <source>
        <dbReference type="ARBA" id="ARBA00013208"/>
    </source>
</evidence>
<organism evidence="9 10">
    <name type="scientific">Candidatus Phosphoribacter hodrii</name>
    <dbReference type="NCBI Taxonomy" id="2953743"/>
    <lineage>
        <taxon>Bacteria</taxon>
        <taxon>Bacillati</taxon>
        <taxon>Actinomycetota</taxon>
        <taxon>Actinomycetes</taxon>
        <taxon>Micrococcales</taxon>
        <taxon>Dermatophilaceae</taxon>
        <taxon>Candidatus Phosphoribacter</taxon>
    </lineage>
</organism>
<dbReference type="PANTHER" id="PTHR43390:SF1">
    <property type="entry name" value="CHLOROPLAST PROCESSING PEPTIDASE"/>
    <property type="match status" value="1"/>
</dbReference>
<comment type="subcellular location">
    <subcellularLocation>
        <location evidence="2">Cell membrane</location>
        <topology evidence="2">Single-pass type II membrane protein</topology>
    </subcellularLocation>
    <subcellularLocation>
        <location evidence="7">Membrane</location>
        <topology evidence="7">Single-pass type II membrane protein</topology>
    </subcellularLocation>
</comment>
<keyword evidence="7" id="KW-0645">Protease</keyword>
<dbReference type="GO" id="GO:0006465">
    <property type="term" value="P:signal peptide processing"/>
    <property type="evidence" value="ECO:0007669"/>
    <property type="project" value="InterPro"/>
</dbReference>
<evidence type="ECO:0000256" key="5">
    <source>
        <dbReference type="ARBA" id="ARBA00022801"/>
    </source>
</evidence>
<dbReference type="NCBIfam" id="TIGR02227">
    <property type="entry name" value="sigpep_I_bact"/>
    <property type="match status" value="1"/>
</dbReference>
<name>A0A934X7P6_9MICO</name>
<evidence type="ECO:0000256" key="6">
    <source>
        <dbReference type="PIRSR" id="PIRSR600223-1"/>
    </source>
</evidence>
<feature type="transmembrane region" description="Helical" evidence="7">
    <location>
        <begin position="21"/>
        <end position="42"/>
    </location>
</feature>
<evidence type="ECO:0000259" key="8">
    <source>
        <dbReference type="Pfam" id="PF10502"/>
    </source>
</evidence>
<comment type="similarity">
    <text evidence="3 7">Belongs to the peptidase S26 family.</text>
</comment>
<dbReference type="SUPFAM" id="SSF51306">
    <property type="entry name" value="LexA/Signal peptidase"/>
    <property type="match status" value="1"/>
</dbReference>
<keyword evidence="5 7" id="KW-0378">Hydrolase</keyword>
<accession>A0A934X7P6</accession>
<keyword evidence="7" id="KW-0472">Membrane</keyword>
<evidence type="ECO:0000256" key="1">
    <source>
        <dbReference type="ARBA" id="ARBA00000677"/>
    </source>
</evidence>